<dbReference type="InParanoid" id="G8JW10"/>
<accession>G8JW10</accession>
<dbReference type="PANTHER" id="PTHR28008:SF1">
    <property type="entry name" value="DOMAIN PROTEIN, PUTATIVE (AFU_ORTHOLOGUE AFUA_3G10980)-RELATED"/>
    <property type="match status" value="1"/>
</dbReference>
<keyword evidence="4" id="KW-1185">Reference proteome</keyword>
<feature type="transmembrane region" description="Helical" evidence="1">
    <location>
        <begin position="133"/>
        <end position="150"/>
    </location>
</feature>
<keyword evidence="1" id="KW-0812">Transmembrane</keyword>
<dbReference type="Proteomes" id="UP000006790">
    <property type="component" value="Chromosome 7"/>
</dbReference>
<keyword evidence="1" id="KW-1133">Transmembrane helix</keyword>
<dbReference type="HOGENOM" id="CLU_144922_0_0_1"/>
<dbReference type="FunCoup" id="G8JW10">
    <property type="interactions" value="1"/>
</dbReference>
<dbReference type="eggNOG" id="ENOG502S8TE">
    <property type="taxonomic scope" value="Eukaryota"/>
</dbReference>
<organism evidence="3 4">
    <name type="scientific">Eremothecium cymbalariae (strain CBS 270.75 / DBVPG 7215 / KCTC 17166 / NRRL Y-17582)</name>
    <name type="common">Yeast</name>
    <dbReference type="NCBI Taxonomy" id="931890"/>
    <lineage>
        <taxon>Eukaryota</taxon>
        <taxon>Fungi</taxon>
        <taxon>Dikarya</taxon>
        <taxon>Ascomycota</taxon>
        <taxon>Saccharomycotina</taxon>
        <taxon>Saccharomycetes</taxon>
        <taxon>Saccharomycetales</taxon>
        <taxon>Saccharomycetaceae</taxon>
        <taxon>Eremothecium</taxon>
    </lineage>
</organism>
<gene>
    <name evidence="3" type="ordered locus">Ecym_7177</name>
</gene>
<proteinExistence type="predicted"/>
<dbReference type="KEGG" id="erc:Ecym_7177"/>
<dbReference type="OMA" id="ICTMFAS"/>
<feature type="domain" description="VanZ-like" evidence="2">
    <location>
        <begin position="40"/>
        <end position="149"/>
    </location>
</feature>
<dbReference type="PANTHER" id="PTHR28008">
    <property type="entry name" value="DOMAIN PROTEIN, PUTATIVE (AFU_ORTHOLOGUE AFUA_3G10980)-RELATED"/>
    <property type="match status" value="1"/>
</dbReference>
<feature type="transmembrane region" description="Helical" evidence="1">
    <location>
        <begin position="101"/>
        <end position="121"/>
    </location>
</feature>
<keyword evidence="1" id="KW-0472">Membrane</keyword>
<evidence type="ECO:0000313" key="3">
    <source>
        <dbReference type="EMBL" id="AET41025.1"/>
    </source>
</evidence>
<sequence length="152" mass="17446">MLGVQIRWGYFYVLCVASLVALYLGLTGDNRFGMITNEHDKLAHFVTFLLESWLFTRSIESSELDVESLLVVWRRWGGIYGRQYDEMEEESTVHHVSKYSVSIYVCIVLGAVGSECLQLILSWGRRKFDVMDVVYNICGSLVGIGTAYWIER</sequence>
<evidence type="ECO:0000256" key="1">
    <source>
        <dbReference type="SAM" id="Phobius"/>
    </source>
</evidence>
<dbReference type="InterPro" id="IPR006976">
    <property type="entry name" value="VanZ-like"/>
</dbReference>
<evidence type="ECO:0000313" key="4">
    <source>
        <dbReference type="Proteomes" id="UP000006790"/>
    </source>
</evidence>
<dbReference type="GeneID" id="11469437"/>
<dbReference type="OrthoDB" id="63581at2759"/>
<feature type="transmembrane region" description="Helical" evidence="1">
    <location>
        <begin position="6"/>
        <end position="26"/>
    </location>
</feature>
<reference evidence="4" key="1">
    <citation type="journal article" date="2012" name="G3 (Bethesda)">
        <title>Pichia sorbitophila, an interspecies yeast hybrid reveals early steps of genome resolution following polyploidization.</title>
        <authorList>
            <person name="Leh Louis V."/>
            <person name="Despons L."/>
            <person name="Friedrich A."/>
            <person name="Martin T."/>
            <person name="Durrens P."/>
            <person name="Casaregola S."/>
            <person name="Neuveglise C."/>
            <person name="Fairhead C."/>
            <person name="Marck C."/>
            <person name="Cruz J.A."/>
            <person name="Straub M.L."/>
            <person name="Kugler V."/>
            <person name="Sacerdot C."/>
            <person name="Uzunov Z."/>
            <person name="Thierry A."/>
            <person name="Weiss S."/>
            <person name="Bleykasten C."/>
            <person name="De Montigny J."/>
            <person name="Jacques N."/>
            <person name="Jung P."/>
            <person name="Lemaire M."/>
            <person name="Mallet S."/>
            <person name="Morel G."/>
            <person name="Richard G.F."/>
            <person name="Sarkar A."/>
            <person name="Savel G."/>
            <person name="Schacherer J."/>
            <person name="Seret M.L."/>
            <person name="Talla E."/>
            <person name="Samson G."/>
            <person name="Jubin C."/>
            <person name="Poulain J."/>
            <person name="Vacherie B."/>
            <person name="Barbe V."/>
            <person name="Pelletier E."/>
            <person name="Sherman D.J."/>
            <person name="Westhof E."/>
            <person name="Weissenbach J."/>
            <person name="Baret P.V."/>
            <person name="Wincker P."/>
            <person name="Gaillardin C."/>
            <person name="Dujon B."/>
            <person name="Souciet J.L."/>
        </authorList>
    </citation>
    <scope>NUCLEOTIDE SEQUENCE [LARGE SCALE GENOMIC DNA]</scope>
    <source>
        <strain evidence="4">CBS 270.75 / DBVPG 7215 / KCTC 17166 / NRRL Y-17582</strain>
    </source>
</reference>
<dbReference type="AlphaFoldDB" id="G8JW10"/>
<dbReference type="EMBL" id="CP002503">
    <property type="protein sequence ID" value="AET41025.1"/>
    <property type="molecule type" value="Genomic_DNA"/>
</dbReference>
<dbReference type="Pfam" id="PF04892">
    <property type="entry name" value="VanZ"/>
    <property type="match status" value="1"/>
</dbReference>
<name>G8JW10_ERECY</name>
<dbReference type="RefSeq" id="XP_003647842.1">
    <property type="nucleotide sequence ID" value="XM_003647794.1"/>
</dbReference>
<evidence type="ECO:0000259" key="2">
    <source>
        <dbReference type="Pfam" id="PF04892"/>
    </source>
</evidence>
<protein>
    <recommendedName>
        <fullName evidence="2">VanZ-like domain-containing protein</fullName>
    </recommendedName>
</protein>